<keyword evidence="3 6" id="KW-0963">Cytoplasm</keyword>
<dbReference type="EMBL" id="FRAB01000006">
    <property type="protein sequence ID" value="SHJ75946.1"/>
    <property type="molecule type" value="Genomic_DNA"/>
</dbReference>
<proteinExistence type="inferred from homology"/>
<name>A0A1M6LXP2_9BURK</name>
<dbReference type="FunFam" id="1.10.132.20:FF:000001">
    <property type="entry name" value="Ribosome-recycling factor"/>
    <property type="match status" value="1"/>
</dbReference>
<evidence type="ECO:0000256" key="4">
    <source>
        <dbReference type="ARBA" id="ARBA00022917"/>
    </source>
</evidence>
<keyword evidence="4 6" id="KW-0648">Protein biosynthesis</keyword>
<dbReference type="InterPro" id="IPR023584">
    <property type="entry name" value="Ribosome_recyc_fac_dom"/>
</dbReference>
<dbReference type="GO" id="GO:0005829">
    <property type="term" value="C:cytosol"/>
    <property type="evidence" value="ECO:0007669"/>
    <property type="project" value="GOC"/>
</dbReference>
<dbReference type="GO" id="GO:0043023">
    <property type="term" value="F:ribosomal large subunit binding"/>
    <property type="evidence" value="ECO:0007669"/>
    <property type="project" value="TreeGrafter"/>
</dbReference>
<dbReference type="RefSeq" id="WP_073427982.1">
    <property type="nucleotide sequence ID" value="NZ_CADFGY010000007.1"/>
</dbReference>
<dbReference type="EMBL" id="JAVDRP010000011">
    <property type="protein sequence ID" value="MDR6411536.1"/>
    <property type="molecule type" value="Genomic_DNA"/>
</dbReference>
<dbReference type="STRING" id="169427.SAMN05192548_100658"/>
<dbReference type="HAMAP" id="MF_00040">
    <property type="entry name" value="RRF"/>
    <property type="match status" value="1"/>
</dbReference>
<dbReference type="Proteomes" id="UP000184395">
    <property type="component" value="Unassembled WGS sequence"/>
</dbReference>
<keyword evidence="7" id="KW-0175">Coiled coil</keyword>
<organism evidence="10 11">
    <name type="scientific">Paraburkholderia terricola</name>
    <dbReference type="NCBI Taxonomy" id="169427"/>
    <lineage>
        <taxon>Bacteria</taxon>
        <taxon>Pseudomonadati</taxon>
        <taxon>Pseudomonadota</taxon>
        <taxon>Betaproteobacteria</taxon>
        <taxon>Burkholderiales</taxon>
        <taxon>Burkholderiaceae</taxon>
        <taxon>Paraburkholderia</taxon>
    </lineage>
</organism>
<dbReference type="GeneID" id="301978593"/>
<accession>A0A1M6LXP2</accession>
<gene>
    <name evidence="6" type="primary">frr</name>
    <name evidence="9" type="ORF">J2804_004966</name>
    <name evidence="10" type="ORF">SAMN05192548_100658</name>
</gene>
<evidence type="ECO:0000256" key="1">
    <source>
        <dbReference type="ARBA" id="ARBA00004496"/>
    </source>
</evidence>
<dbReference type="KEGG" id="pts:CUJ90_10500"/>
<dbReference type="NCBIfam" id="TIGR00496">
    <property type="entry name" value="frr"/>
    <property type="match status" value="1"/>
</dbReference>
<evidence type="ECO:0000256" key="6">
    <source>
        <dbReference type="HAMAP-Rule" id="MF_00040"/>
    </source>
</evidence>
<feature type="coiled-coil region" evidence="7">
    <location>
        <begin position="122"/>
        <end position="153"/>
    </location>
</feature>
<evidence type="ECO:0000256" key="3">
    <source>
        <dbReference type="ARBA" id="ARBA00022490"/>
    </source>
</evidence>
<protein>
    <recommendedName>
        <fullName evidence="6">Ribosome-recycling factor</fullName>
        <shortName evidence="6">RRF</shortName>
    </recommendedName>
    <alternativeName>
        <fullName evidence="6">Ribosome-releasing factor</fullName>
    </alternativeName>
</protein>
<dbReference type="Proteomes" id="UP001264340">
    <property type="component" value="Unassembled WGS sequence"/>
</dbReference>
<comment type="function">
    <text evidence="5 6">Responsible for the release of ribosomes from messenger RNA at the termination of protein biosynthesis. May increase the efficiency of translation by recycling ribosomes from one round of translation to another.</text>
</comment>
<dbReference type="PANTHER" id="PTHR20982:SF3">
    <property type="entry name" value="MITOCHONDRIAL RIBOSOME RECYCLING FACTOR PSEUDO 1"/>
    <property type="match status" value="1"/>
</dbReference>
<dbReference type="InterPro" id="IPR036191">
    <property type="entry name" value="RRF_sf"/>
</dbReference>
<feature type="domain" description="Ribosome recycling factor" evidence="8">
    <location>
        <begin position="21"/>
        <end position="184"/>
    </location>
</feature>
<evidence type="ECO:0000313" key="10">
    <source>
        <dbReference type="EMBL" id="SHJ75946.1"/>
    </source>
</evidence>
<evidence type="ECO:0000256" key="2">
    <source>
        <dbReference type="ARBA" id="ARBA00005912"/>
    </source>
</evidence>
<evidence type="ECO:0000259" key="8">
    <source>
        <dbReference type="Pfam" id="PF01765"/>
    </source>
</evidence>
<dbReference type="FunFam" id="3.30.1360.40:FF:000001">
    <property type="entry name" value="Ribosome-recycling factor"/>
    <property type="match status" value="1"/>
</dbReference>
<comment type="similarity">
    <text evidence="2 6">Belongs to the RRF family.</text>
</comment>
<dbReference type="Pfam" id="PF01765">
    <property type="entry name" value="RRF"/>
    <property type="match status" value="1"/>
</dbReference>
<dbReference type="OrthoDB" id="9804006at2"/>
<reference evidence="10 11" key="1">
    <citation type="submission" date="2016-11" db="EMBL/GenBank/DDBJ databases">
        <authorList>
            <person name="Jaros S."/>
            <person name="Januszkiewicz K."/>
            <person name="Wedrychowicz H."/>
        </authorList>
    </citation>
    <scope>NUCLEOTIDE SEQUENCE [LARGE SCALE GENOMIC DNA]</scope>
    <source>
        <strain evidence="10 11">LMG 20594</strain>
    </source>
</reference>
<dbReference type="AlphaFoldDB" id="A0A1M6LXP2"/>
<dbReference type="SUPFAM" id="SSF55194">
    <property type="entry name" value="Ribosome recycling factor, RRF"/>
    <property type="match status" value="1"/>
</dbReference>
<dbReference type="CDD" id="cd00520">
    <property type="entry name" value="RRF"/>
    <property type="match status" value="1"/>
</dbReference>
<sequence length="186" mass="20964">MSVADIRKGAEQKMQRSIDAFKNDLSKIRTGRAHTGLLDHIQCDYYGSPVPISQVANLTLIDARTIGVQPWEKKMVQVVEKAIRESDLGLNPATQGDVIRVPMPALTEERRRELTKVVKSEAETAKVAVRNLRRDANEQLKKLVKDKEISEDDERRAGDDIQKLTDKFVAEIDKLVVTKEAEIMTV</sequence>
<keyword evidence="12" id="KW-1185">Reference proteome</keyword>
<evidence type="ECO:0000313" key="9">
    <source>
        <dbReference type="EMBL" id="MDR6411536.1"/>
    </source>
</evidence>
<evidence type="ECO:0000256" key="5">
    <source>
        <dbReference type="ARBA" id="ARBA00025050"/>
    </source>
</evidence>
<dbReference type="GO" id="GO:0002184">
    <property type="term" value="P:cytoplasmic translational termination"/>
    <property type="evidence" value="ECO:0007669"/>
    <property type="project" value="TreeGrafter"/>
</dbReference>
<reference evidence="9 12" key="2">
    <citation type="submission" date="2023-07" db="EMBL/GenBank/DDBJ databases">
        <title>Sorghum-associated microbial communities from plants grown in Nebraska, USA.</title>
        <authorList>
            <person name="Schachtman D."/>
        </authorList>
    </citation>
    <scope>NUCLEOTIDE SEQUENCE [LARGE SCALE GENOMIC DNA]</scope>
    <source>
        <strain evidence="9 12">DS1316</strain>
    </source>
</reference>
<dbReference type="PANTHER" id="PTHR20982">
    <property type="entry name" value="RIBOSOME RECYCLING FACTOR"/>
    <property type="match status" value="1"/>
</dbReference>
<comment type="subcellular location">
    <subcellularLocation>
        <location evidence="1 6">Cytoplasm</location>
    </subcellularLocation>
</comment>
<evidence type="ECO:0000256" key="7">
    <source>
        <dbReference type="SAM" id="Coils"/>
    </source>
</evidence>
<dbReference type="Gene3D" id="1.10.132.20">
    <property type="entry name" value="Ribosome-recycling factor"/>
    <property type="match status" value="1"/>
</dbReference>
<dbReference type="Gene3D" id="3.30.1360.40">
    <property type="match status" value="1"/>
</dbReference>
<dbReference type="InterPro" id="IPR002661">
    <property type="entry name" value="Ribosome_recyc_fac"/>
</dbReference>
<evidence type="ECO:0000313" key="12">
    <source>
        <dbReference type="Proteomes" id="UP001264340"/>
    </source>
</evidence>
<evidence type="ECO:0000313" key="11">
    <source>
        <dbReference type="Proteomes" id="UP000184395"/>
    </source>
</evidence>